<sequence>MDDERLPTKISMQMMSNLQSNPGVSNRNNWITRMKDILTSVDHGYLLEQNSAEVINLALPNLEGGFKCLLFNNDVTRALNSTYNERYKEIKDLETLYLEPYLTFALPLSYVRVFANCRLSGKYSLSFYLNKIRYKIEP</sequence>
<dbReference type="EMBL" id="CM056742">
    <property type="protein sequence ID" value="KAJ8680680.1"/>
    <property type="molecule type" value="Genomic_DNA"/>
</dbReference>
<comment type="caution">
    <text evidence="1">The sequence shown here is derived from an EMBL/GenBank/DDBJ whole genome shotgun (WGS) entry which is preliminary data.</text>
</comment>
<evidence type="ECO:0000313" key="1">
    <source>
        <dbReference type="EMBL" id="KAJ8680680.1"/>
    </source>
</evidence>
<proteinExistence type="predicted"/>
<evidence type="ECO:0000313" key="2">
    <source>
        <dbReference type="Proteomes" id="UP001239111"/>
    </source>
</evidence>
<accession>A0ACC2PAR1</accession>
<dbReference type="Proteomes" id="UP001239111">
    <property type="component" value="Chromosome 2"/>
</dbReference>
<gene>
    <name evidence="1" type="ORF">QAD02_016467</name>
</gene>
<name>A0ACC2PAR1_9HYME</name>
<protein>
    <submittedName>
        <fullName evidence="1">Uncharacterized protein</fullName>
    </submittedName>
</protein>
<keyword evidence="2" id="KW-1185">Reference proteome</keyword>
<organism evidence="1 2">
    <name type="scientific">Eretmocerus hayati</name>
    <dbReference type="NCBI Taxonomy" id="131215"/>
    <lineage>
        <taxon>Eukaryota</taxon>
        <taxon>Metazoa</taxon>
        <taxon>Ecdysozoa</taxon>
        <taxon>Arthropoda</taxon>
        <taxon>Hexapoda</taxon>
        <taxon>Insecta</taxon>
        <taxon>Pterygota</taxon>
        <taxon>Neoptera</taxon>
        <taxon>Endopterygota</taxon>
        <taxon>Hymenoptera</taxon>
        <taxon>Apocrita</taxon>
        <taxon>Proctotrupomorpha</taxon>
        <taxon>Chalcidoidea</taxon>
        <taxon>Aphelinidae</taxon>
        <taxon>Aphelininae</taxon>
        <taxon>Eretmocerus</taxon>
    </lineage>
</organism>
<reference evidence="1" key="1">
    <citation type="submission" date="2023-04" db="EMBL/GenBank/DDBJ databases">
        <title>A chromosome-level genome assembly of the parasitoid wasp Eretmocerus hayati.</title>
        <authorList>
            <person name="Zhong Y."/>
            <person name="Liu S."/>
            <person name="Liu Y."/>
        </authorList>
    </citation>
    <scope>NUCLEOTIDE SEQUENCE</scope>
    <source>
        <strain evidence="1">ZJU_SS_LIU_2023</strain>
    </source>
</reference>